<dbReference type="InterPro" id="IPR045871">
    <property type="entry name" value="AHP1-5/YPD1"/>
</dbReference>
<sequence length="151" mass="17039">MAPAQEKLKSDDELPDLESVVDMTTFSQILEMDDPDDHSFSSSIVFDFFDQAEQTFTEMDDALDAKDLYELSARGHFLKGSSATLGLVKVRDGCEKIQRYGKKENVDGTPEPDEALCLSRIEDVIKVVKDDISDARRVLTSYYDKKEKEDA</sequence>
<accession>A0A9P8CRT6</accession>
<keyword evidence="1" id="KW-0597">Phosphoprotein</keyword>
<gene>
    <name evidence="3" type="ORF">F5Z01DRAFT_671924</name>
</gene>
<dbReference type="PANTHER" id="PTHR28242:SF52">
    <property type="entry name" value="PHOSPHORELAY INTERMEDIATE PROTEIN YPD1"/>
    <property type="match status" value="1"/>
</dbReference>
<feature type="domain" description="HPt" evidence="2">
    <location>
        <begin position="37"/>
        <end position="142"/>
    </location>
</feature>
<proteinExistence type="predicted"/>
<dbReference type="GO" id="GO:0009927">
    <property type="term" value="F:histidine phosphotransfer kinase activity"/>
    <property type="evidence" value="ECO:0007669"/>
    <property type="project" value="InterPro"/>
</dbReference>
<dbReference type="CDD" id="cd00088">
    <property type="entry name" value="HPT"/>
    <property type="match status" value="1"/>
</dbReference>
<dbReference type="GeneID" id="70295656"/>
<feature type="modified residue" description="Phosphohistidine" evidence="1">
    <location>
        <position position="76"/>
    </location>
</feature>
<dbReference type="EMBL" id="MU251247">
    <property type="protein sequence ID" value="KAG9256677.1"/>
    <property type="molecule type" value="Genomic_DNA"/>
</dbReference>
<keyword evidence="3" id="KW-0808">Transferase</keyword>
<dbReference type="Gene3D" id="1.20.120.160">
    <property type="entry name" value="HPT domain"/>
    <property type="match status" value="1"/>
</dbReference>
<dbReference type="Proteomes" id="UP000887229">
    <property type="component" value="Unassembled WGS sequence"/>
</dbReference>
<evidence type="ECO:0000259" key="2">
    <source>
        <dbReference type="PROSITE" id="PS50894"/>
    </source>
</evidence>
<evidence type="ECO:0000313" key="4">
    <source>
        <dbReference type="Proteomes" id="UP000887229"/>
    </source>
</evidence>
<keyword evidence="4" id="KW-1185">Reference proteome</keyword>
<dbReference type="SUPFAM" id="SSF47226">
    <property type="entry name" value="Histidine-containing phosphotransfer domain, HPT domain"/>
    <property type="match status" value="1"/>
</dbReference>
<dbReference type="InterPro" id="IPR036641">
    <property type="entry name" value="HPT_dom_sf"/>
</dbReference>
<evidence type="ECO:0000256" key="1">
    <source>
        <dbReference type="PROSITE-ProRule" id="PRU00110"/>
    </source>
</evidence>
<comment type="caution">
    <text evidence="3">The sequence shown here is derived from an EMBL/GenBank/DDBJ whole genome shotgun (WGS) entry which is preliminary data.</text>
</comment>
<evidence type="ECO:0000313" key="3">
    <source>
        <dbReference type="EMBL" id="KAG9256677.1"/>
    </source>
</evidence>
<dbReference type="AlphaFoldDB" id="A0A9P8CRT6"/>
<dbReference type="SMART" id="SM00073">
    <property type="entry name" value="HPT"/>
    <property type="match status" value="1"/>
</dbReference>
<dbReference type="GO" id="GO:0043424">
    <property type="term" value="F:protein histidine kinase binding"/>
    <property type="evidence" value="ECO:0007669"/>
    <property type="project" value="InterPro"/>
</dbReference>
<organism evidence="3 4">
    <name type="scientific">Emericellopsis atlantica</name>
    <dbReference type="NCBI Taxonomy" id="2614577"/>
    <lineage>
        <taxon>Eukaryota</taxon>
        <taxon>Fungi</taxon>
        <taxon>Dikarya</taxon>
        <taxon>Ascomycota</taxon>
        <taxon>Pezizomycotina</taxon>
        <taxon>Sordariomycetes</taxon>
        <taxon>Hypocreomycetidae</taxon>
        <taxon>Hypocreales</taxon>
        <taxon>Bionectriaceae</taxon>
        <taxon>Emericellopsis</taxon>
    </lineage>
</organism>
<name>A0A9P8CRT6_9HYPO</name>
<dbReference type="InterPro" id="IPR008207">
    <property type="entry name" value="Sig_transdc_His_kin_Hpt_dom"/>
</dbReference>
<protein>
    <submittedName>
        <fullName evidence="3">Signal transduction histidine kinase</fullName>
    </submittedName>
</protein>
<dbReference type="Pfam" id="PF01627">
    <property type="entry name" value="Hpt"/>
    <property type="match status" value="1"/>
</dbReference>
<reference evidence="3" key="1">
    <citation type="journal article" date="2021" name="IMA Fungus">
        <title>Genomic characterization of three marine fungi, including Emericellopsis atlantica sp. nov. with signatures of a generalist lifestyle and marine biomass degradation.</title>
        <authorList>
            <person name="Hagestad O.C."/>
            <person name="Hou L."/>
            <person name="Andersen J.H."/>
            <person name="Hansen E.H."/>
            <person name="Altermark B."/>
            <person name="Li C."/>
            <person name="Kuhnert E."/>
            <person name="Cox R.J."/>
            <person name="Crous P.W."/>
            <person name="Spatafora J.W."/>
            <person name="Lail K."/>
            <person name="Amirebrahimi M."/>
            <person name="Lipzen A."/>
            <person name="Pangilinan J."/>
            <person name="Andreopoulos W."/>
            <person name="Hayes R.D."/>
            <person name="Ng V."/>
            <person name="Grigoriev I.V."/>
            <person name="Jackson S.A."/>
            <person name="Sutton T.D.S."/>
            <person name="Dobson A.D.W."/>
            <person name="Rama T."/>
        </authorList>
    </citation>
    <scope>NUCLEOTIDE SEQUENCE</scope>
    <source>
        <strain evidence="3">TS7</strain>
    </source>
</reference>
<dbReference type="OrthoDB" id="1673781at2759"/>
<dbReference type="RefSeq" id="XP_046120601.1">
    <property type="nucleotide sequence ID" value="XM_046264753.1"/>
</dbReference>
<dbReference type="PROSITE" id="PS50894">
    <property type="entry name" value="HPT"/>
    <property type="match status" value="1"/>
</dbReference>
<dbReference type="GO" id="GO:0005737">
    <property type="term" value="C:cytoplasm"/>
    <property type="evidence" value="ECO:0007669"/>
    <property type="project" value="TreeGrafter"/>
</dbReference>
<dbReference type="GO" id="GO:0005634">
    <property type="term" value="C:nucleus"/>
    <property type="evidence" value="ECO:0007669"/>
    <property type="project" value="TreeGrafter"/>
</dbReference>
<keyword evidence="3" id="KW-0418">Kinase</keyword>
<dbReference type="PANTHER" id="PTHR28242">
    <property type="entry name" value="PHOSPHORELAY INTERMEDIATE PROTEIN YPD1"/>
    <property type="match status" value="1"/>
</dbReference>
<dbReference type="GO" id="GO:0000160">
    <property type="term" value="P:phosphorelay signal transduction system"/>
    <property type="evidence" value="ECO:0007669"/>
    <property type="project" value="InterPro"/>
</dbReference>